<feature type="region of interest" description="Disordered" evidence="1">
    <location>
        <begin position="72"/>
        <end position="106"/>
    </location>
</feature>
<accession>A0A3R8PAN0</accession>
<reference evidence="2 3" key="1">
    <citation type="submission" date="2018-01" db="EMBL/GenBank/DDBJ databases">
        <title>Twenty Corynebacterium bovis Genomes.</title>
        <authorList>
            <person name="Gulvik C.A."/>
        </authorList>
    </citation>
    <scope>NUCLEOTIDE SEQUENCE [LARGE SCALE GENOMIC DNA]</scope>
    <source>
        <strain evidence="2 3">F6900</strain>
    </source>
</reference>
<protein>
    <submittedName>
        <fullName evidence="2">Uncharacterized protein</fullName>
    </submittedName>
</protein>
<evidence type="ECO:0000313" key="3">
    <source>
        <dbReference type="Proteomes" id="UP000276526"/>
    </source>
</evidence>
<dbReference type="Proteomes" id="UP000276526">
    <property type="component" value="Unassembled WGS sequence"/>
</dbReference>
<comment type="caution">
    <text evidence="2">The sequence shown here is derived from an EMBL/GenBank/DDBJ whole genome shotgun (WGS) entry which is preliminary data.</text>
</comment>
<organism evidence="2 3">
    <name type="scientific">Corynebacterium bovis</name>
    <dbReference type="NCBI Taxonomy" id="36808"/>
    <lineage>
        <taxon>Bacteria</taxon>
        <taxon>Bacillati</taxon>
        <taxon>Actinomycetota</taxon>
        <taxon>Actinomycetes</taxon>
        <taxon>Mycobacteriales</taxon>
        <taxon>Corynebacteriaceae</taxon>
        <taxon>Corynebacterium</taxon>
    </lineage>
</organism>
<dbReference type="GO" id="GO:0005975">
    <property type="term" value="P:carbohydrate metabolic process"/>
    <property type="evidence" value="ECO:0007669"/>
    <property type="project" value="UniProtKB-ARBA"/>
</dbReference>
<evidence type="ECO:0000256" key="1">
    <source>
        <dbReference type="SAM" id="MobiDB-lite"/>
    </source>
</evidence>
<dbReference type="EMBL" id="PQNK01000017">
    <property type="protein sequence ID" value="RRO85817.1"/>
    <property type="molecule type" value="Genomic_DNA"/>
</dbReference>
<proteinExistence type="predicted"/>
<sequence length="169" mass="17619">MQVTYEVTNTGNRPVFNVNVTDRVESENNAEVKNIAPAKVDRVNAGETVRFTATIKAPTTGGTLHTDLAQAHGVPPVLGTPDVPGPADGPKVESDEDPANATTSAHDGLAIVKKINGDDANDAPGVTVEPGADMQVTYEVTNTGNRPVYNVNVTDKITTEGDKAVDGIT</sequence>
<name>A0A3R8PAN0_9CORY</name>
<dbReference type="Gene3D" id="2.60.40.10">
    <property type="entry name" value="Immunoglobulins"/>
    <property type="match status" value="1"/>
</dbReference>
<evidence type="ECO:0000313" key="2">
    <source>
        <dbReference type="EMBL" id="RRO85817.1"/>
    </source>
</evidence>
<feature type="non-terminal residue" evidence="2">
    <location>
        <position position="169"/>
    </location>
</feature>
<dbReference type="InterPro" id="IPR013783">
    <property type="entry name" value="Ig-like_fold"/>
</dbReference>
<dbReference type="AlphaFoldDB" id="A0A3R8PAN0"/>
<gene>
    <name evidence="2" type="ORF">CXF48_09610</name>
</gene>